<dbReference type="InterPro" id="IPR008928">
    <property type="entry name" value="6-hairpin_glycosidase_sf"/>
</dbReference>
<dbReference type="AlphaFoldDB" id="A0A212L5Z5"/>
<dbReference type="InterPro" id="IPR012341">
    <property type="entry name" value="6hp_glycosidase-like_sf"/>
</dbReference>
<accession>A0A212L5Z5</accession>
<protein>
    <recommendedName>
        <fullName evidence="2">Glycogen debranching enzyme</fullName>
    </recommendedName>
</protein>
<dbReference type="RefSeq" id="WP_288199397.1">
    <property type="nucleotide sequence ID" value="NZ_LT608334.1"/>
</dbReference>
<dbReference type="SUPFAM" id="SSF48208">
    <property type="entry name" value="Six-hairpin glycosidases"/>
    <property type="match status" value="1"/>
</dbReference>
<gene>
    <name evidence="1" type="ORF">KL86PLE_100780</name>
</gene>
<evidence type="ECO:0008006" key="2">
    <source>
        <dbReference type="Google" id="ProtNLM"/>
    </source>
</evidence>
<organism evidence="1">
    <name type="scientific">uncultured Pleomorphomonas sp</name>
    <dbReference type="NCBI Taxonomy" id="442121"/>
    <lineage>
        <taxon>Bacteria</taxon>
        <taxon>Pseudomonadati</taxon>
        <taxon>Pseudomonadota</taxon>
        <taxon>Alphaproteobacteria</taxon>
        <taxon>Hyphomicrobiales</taxon>
        <taxon>Pleomorphomonadaceae</taxon>
        <taxon>Pleomorphomonas</taxon>
        <taxon>environmental samples</taxon>
    </lineage>
</organism>
<sequence length="588" mass="64545">MIDAISEARRDGTLRLTARTDGQVTSSEAIQLPIMAPRLQADLAPDGYLKLALWGSGTLATLRFTGWAGPYVYAPNRVMAVGGGAYVAQSVPAMVLRNARLRSLVPATRSAWWSDPAPRKPIGHAGDRRIAETGWGVVIVETRGDDLIVAVGVDAAEAESGLLLSSEAIIAEAAAYVARCDRLPEGDPELRSMVSQGIHAALSSIRRNERGAFAGLAAGQAYSAPARTYYRDGYWTHQALLAICPDVLRDQIDILASGLQPDGEAPSGVILTGPAQSVAWERVRASHSIIKEEHLRPGDWWSDHFDSPLFFVLTVGDYVRTTGDTEPLARHLSRIRAIYRRYLGFAAADGLPLKPRHDRDWADNVYRGGYVAYDLGLWIGALEVIARYCPAFDVELAAAAARSSASARASLEKALLQASGWFADYREKDGFVEDHLTLDSLTLLRFDAVSEARAVEVLDHVARRLESRSNHEQPYGDWGVMCAFPPFKRRSDTRAKTAFAYRYHNGSDWPYLSGLYAGERLRRGLAGWRYPLTRWWRTCLENGWMGAVEYFSPPFGRGSLLQGWSSMPAAVALAQRARVLAGDEEAGP</sequence>
<dbReference type="EMBL" id="FMJD01000002">
    <property type="protein sequence ID" value="SCM72971.1"/>
    <property type="molecule type" value="Genomic_DNA"/>
</dbReference>
<dbReference type="GO" id="GO:0005975">
    <property type="term" value="P:carbohydrate metabolic process"/>
    <property type="evidence" value="ECO:0007669"/>
    <property type="project" value="InterPro"/>
</dbReference>
<evidence type="ECO:0000313" key="1">
    <source>
        <dbReference type="EMBL" id="SCM72971.1"/>
    </source>
</evidence>
<name>A0A212L5Z5_9HYPH</name>
<dbReference type="Gene3D" id="1.50.10.10">
    <property type="match status" value="1"/>
</dbReference>
<proteinExistence type="predicted"/>
<reference evidence="1" key="1">
    <citation type="submission" date="2016-08" db="EMBL/GenBank/DDBJ databases">
        <authorList>
            <person name="Seilhamer J.J."/>
        </authorList>
    </citation>
    <scope>NUCLEOTIDE SEQUENCE</scope>
    <source>
        <strain evidence="1">86</strain>
    </source>
</reference>